<keyword evidence="10" id="KW-0812">Transmembrane</keyword>
<dbReference type="PRINTS" id="PR00344">
    <property type="entry name" value="BCTRLSENSOR"/>
</dbReference>
<feature type="transmembrane region" description="Helical" evidence="10">
    <location>
        <begin position="7"/>
        <end position="26"/>
    </location>
</feature>
<reference evidence="12 13" key="1">
    <citation type="submission" date="2019-02" db="EMBL/GenBank/DDBJ databases">
        <authorList>
            <person name="Li Y."/>
        </authorList>
    </citation>
    <scope>NUCLEOTIDE SEQUENCE [LARGE SCALE GENOMIC DNA]</scope>
    <source>
        <strain evidence="12 13">3-7</strain>
    </source>
</reference>
<dbReference type="PANTHER" id="PTHR44936">
    <property type="entry name" value="SENSOR PROTEIN CREC"/>
    <property type="match status" value="1"/>
</dbReference>
<dbReference type="InterPro" id="IPR036890">
    <property type="entry name" value="HATPase_C_sf"/>
</dbReference>
<keyword evidence="10" id="KW-1133">Transmembrane helix</keyword>
<gene>
    <name evidence="12" type="ORF">EWE75_19990</name>
</gene>
<evidence type="ECO:0000256" key="4">
    <source>
        <dbReference type="ARBA" id="ARBA00022475"/>
    </source>
</evidence>
<feature type="transmembrane region" description="Helical" evidence="10">
    <location>
        <begin position="32"/>
        <end position="52"/>
    </location>
</feature>
<dbReference type="InterPro" id="IPR050980">
    <property type="entry name" value="2C_sensor_his_kinase"/>
</dbReference>
<accession>A0A4Q6XM87</accession>
<dbReference type="OrthoDB" id="9785252at2"/>
<dbReference type="InterPro" id="IPR003594">
    <property type="entry name" value="HATPase_dom"/>
</dbReference>
<keyword evidence="4" id="KW-1003">Cell membrane</keyword>
<keyword evidence="6" id="KW-0808">Transferase</keyword>
<dbReference type="CDD" id="cd00082">
    <property type="entry name" value="HisKA"/>
    <property type="match status" value="1"/>
</dbReference>
<dbReference type="GO" id="GO:0005886">
    <property type="term" value="C:plasma membrane"/>
    <property type="evidence" value="ECO:0007669"/>
    <property type="project" value="UniProtKB-SubCell"/>
</dbReference>
<keyword evidence="10" id="KW-0472">Membrane</keyword>
<feature type="transmembrane region" description="Helical" evidence="10">
    <location>
        <begin position="64"/>
        <end position="81"/>
    </location>
</feature>
<keyword evidence="9" id="KW-0067">ATP-binding</keyword>
<evidence type="ECO:0000256" key="2">
    <source>
        <dbReference type="ARBA" id="ARBA00004651"/>
    </source>
</evidence>
<evidence type="ECO:0000256" key="7">
    <source>
        <dbReference type="ARBA" id="ARBA00022741"/>
    </source>
</evidence>
<name>A0A4Q6XM87_9SPHN</name>
<dbReference type="InterPro" id="IPR003661">
    <property type="entry name" value="HisK_dim/P_dom"/>
</dbReference>
<dbReference type="Gene3D" id="3.30.565.10">
    <property type="entry name" value="Histidine kinase-like ATPase, C-terminal domain"/>
    <property type="match status" value="1"/>
</dbReference>
<dbReference type="AlphaFoldDB" id="A0A4Q6XM87"/>
<comment type="catalytic activity">
    <reaction evidence="1">
        <text>ATP + protein L-histidine = ADP + protein N-phospho-L-histidine.</text>
        <dbReference type="EC" id="2.7.13.3"/>
    </reaction>
</comment>
<evidence type="ECO:0000256" key="8">
    <source>
        <dbReference type="ARBA" id="ARBA00022777"/>
    </source>
</evidence>
<evidence type="ECO:0000259" key="11">
    <source>
        <dbReference type="PROSITE" id="PS50109"/>
    </source>
</evidence>
<comment type="subcellular location">
    <subcellularLocation>
        <location evidence="2">Cell membrane</location>
        <topology evidence="2">Multi-pass membrane protein</topology>
    </subcellularLocation>
</comment>
<dbReference type="Proteomes" id="UP000292085">
    <property type="component" value="Unassembled WGS sequence"/>
</dbReference>
<evidence type="ECO:0000256" key="9">
    <source>
        <dbReference type="ARBA" id="ARBA00022840"/>
    </source>
</evidence>
<keyword evidence="8 12" id="KW-0418">Kinase</keyword>
<proteinExistence type="predicted"/>
<evidence type="ECO:0000256" key="1">
    <source>
        <dbReference type="ARBA" id="ARBA00000085"/>
    </source>
</evidence>
<feature type="transmembrane region" description="Helical" evidence="10">
    <location>
        <begin position="143"/>
        <end position="163"/>
    </location>
</feature>
<dbReference type="Pfam" id="PF02518">
    <property type="entry name" value="HATPase_c"/>
    <property type="match status" value="1"/>
</dbReference>
<dbReference type="GO" id="GO:0005524">
    <property type="term" value="F:ATP binding"/>
    <property type="evidence" value="ECO:0007669"/>
    <property type="project" value="UniProtKB-KW"/>
</dbReference>
<dbReference type="SUPFAM" id="SSF47384">
    <property type="entry name" value="Homodimeric domain of signal transducing histidine kinase"/>
    <property type="match status" value="1"/>
</dbReference>
<keyword evidence="13" id="KW-1185">Reference proteome</keyword>
<dbReference type="GO" id="GO:0000155">
    <property type="term" value="F:phosphorelay sensor kinase activity"/>
    <property type="evidence" value="ECO:0007669"/>
    <property type="project" value="InterPro"/>
</dbReference>
<keyword evidence="5" id="KW-0597">Phosphoprotein</keyword>
<dbReference type="InterPro" id="IPR004358">
    <property type="entry name" value="Sig_transdc_His_kin-like_C"/>
</dbReference>
<sequence length="415" mass="44128">MVLLVQLRWLAVAGQLATILVVQFGMGVELPLRAMVLVLAALVVVNLASLSLLHQRRTITNSELLVALLLDVAALTTQLYLSGGATNPFVSLFLLQVVLGAILLGRWSSWALVVVTCGAFALLMRRFRPLDLPISLASDPFGLHIVGSLACFALVAVLLVLFVTRISGNLRARDAYVADMRQRAADQDHILQIGLLASGAAHELGTPLASLAVILGDWRRMPRLAADPELAQDMAEMQAEVERCKAIVTGILMSAGEARGEAPEITSVHGFFADLVDYWRARGTTPLTYDDAFGADVSIVSDTALKQVICNVLDNAAEVSPQGIGLVVERDGDAIRLCVRDAGPGFAPDMLANLGKPYQSTKQRPGGGLGLFLVVNVMRKLGGSVAARNLDDGGAEVTLRLPLASLALEAETPDV</sequence>
<dbReference type="InterPro" id="IPR005467">
    <property type="entry name" value="His_kinase_dom"/>
</dbReference>
<dbReference type="InterPro" id="IPR036097">
    <property type="entry name" value="HisK_dim/P_sf"/>
</dbReference>
<dbReference type="SMART" id="SM00387">
    <property type="entry name" value="HATPase_c"/>
    <property type="match status" value="1"/>
</dbReference>
<comment type="caution">
    <text evidence="12">The sequence shown here is derived from an EMBL/GenBank/DDBJ whole genome shotgun (WGS) entry which is preliminary data.</text>
</comment>
<feature type="domain" description="Histidine kinase" evidence="11">
    <location>
        <begin position="199"/>
        <end position="405"/>
    </location>
</feature>
<dbReference type="SUPFAM" id="SSF55874">
    <property type="entry name" value="ATPase domain of HSP90 chaperone/DNA topoisomerase II/histidine kinase"/>
    <property type="match status" value="1"/>
</dbReference>
<protein>
    <recommendedName>
        <fullName evidence="3">histidine kinase</fullName>
        <ecNumber evidence="3">2.7.13.3</ecNumber>
    </recommendedName>
</protein>
<dbReference type="EC" id="2.7.13.3" evidence="3"/>
<dbReference type="PANTHER" id="PTHR44936:SF10">
    <property type="entry name" value="SENSOR PROTEIN RSTB"/>
    <property type="match status" value="1"/>
</dbReference>
<evidence type="ECO:0000313" key="12">
    <source>
        <dbReference type="EMBL" id="RZF61011.1"/>
    </source>
</evidence>
<organism evidence="12 13">
    <name type="scientific">Sphingomonas populi</name>
    <dbReference type="NCBI Taxonomy" id="2484750"/>
    <lineage>
        <taxon>Bacteria</taxon>
        <taxon>Pseudomonadati</taxon>
        <taxon>Pseudomonadota</taxon>
        <taxon>Alphaproteobacteria</taxon>
        <taxon>Sphingomonadales</taxon>
        <taxon>Sphingomonadaceae</taxon>
        <taxon>Sphingomonas</taxon>
    </lineage>
</organism>
<evidence type="ECO:0000256" key="10">
    <source>
        <dbReference type="SAM" id="Phobius"/>
    </source>
</evidence>
<evidence type="ECO:0000313" key="13">
    <source>
        <dbReference type="Proteomes" id="UP000292085"/>
    </source>
</evidence>
<dbReference type="EMBL" id="SGIS01000041">
    <property type="protein sequence ID" value="RZF61011.1"/>
    <property type="molecule type" value="Genomic_DNA"/>
</dbReference>
<keyword evidence="7" id="KW-0547">Nucleotide-binding</keyword>
<dbReference type="Gene3D" id="1.10.287.130">
    <property type="match status" value="1"/>
</dbReference>
<feature type="transmembrane region" description="Helical" evidence="10">
    <location>
        <begin position="93"/>
        <end position="123"/>
    </location>
</feature>
<evidence type="ECO:0000256" key="5">
    <source>
        <dbReference type="ARBA" id="ARBA00022553"/>
    </source>
</evidence>
<evidence type="ECO:0000256" key="3">
    <source>
        <dbReference type="ARBA" id="ARBA00012438"/>
    </source>
</evidence>
<evidence type="ECO:0000256" key="6">
    <source>
        <dbReference type="ARBA" id="ARBA00022679"/>
    </source>
</evidence>
<dbReference type="PROSITE" id="PS50109">
    <property type="entry name" value="HIS_KIN"/>
    <property type="match status" value="1"/>
</dbReference>